<dbReference type="EMBL" id="BARU01035127">
    <property type="protein sequence ID" value="GAH71516.1"/>
    <property type="molecule type" value="Genomic_DNA"/>
</dbReference>
<dbReference type="AlphaFoldDB" id="X1HN30"/>
<accession>X1HN30</accession>
<organism evidence="1">
    <name type="scientific">marine sediment metagenome</name>
    <dbReference type="NCBI Taxonomy" id="412755"/>
    <lineage>
        <taxon>unclassified sequences</taxon>
        <taxon>metagenomes</taxon>
        <taxon>ecological metagenomes</taxon>
    </lineage>
</organism>
<name>X1HN30_9ZZZZ</name>
<sequence>MKNSKDVNSALPESYELEFNPFPAAAAGVDIEDKSKLYVPDGWKNRVEE</sequence>
<reference evidence="1" key="1">
    <citation type="journal article" date="2014" name="Front. Microbiol.">
        <title>High frequency of phylogenetically diverse reductive dehalogenase-homologous genes in deep subseafloor sedimentary metagenomes.</title>
        <authorList>
            <person name="Kawai M."/>
            <person name="Futagami T."/>
            <person name="Toyoda A."/>
            <person name="Takaki Y."/>
            <person name="Nishi S."/>
            <person name="Hori S."/>
            <person name="Arai W."/>
            <person name="Tsubouchi T."/>
            <person name="Morono Y."/>
            <person name="Uchiyama I."/>
            <person name="Ito T."/>
            <person name="Fujiyama A."/>
            <person name="Inagaki F."/>
            <person name="Takami H."/>
        </authorList>
    </citation>
    <scope>NUCLEOTIDE SEQUENCE</scope>
    <source>
        <strain evidence="1">Expedition CK06-06</strain>
    </source>
</reference>
<protein>
    <submittedName>
        <fullName evidence="1">Uncharacterized protein</fullName>
    </submittedName>
</protein>
<feature type="non-terminal residue" evidence="1">
    <location>
        <position position="49"/>
    </location>
</feature>
<comment type="caution">
    <text evidence="1">The sequence shown here is derived from an EMBL/GenBank/DDBJ whole genome shotgun (WGS) entry which is preliminary data.</text>
</comment>
<evidence type="ECO:0000313" key="1">
    <source>
        <dbReference type="EMBL" id="GAH71516.1"/>
    </source>
</evidence>
<proteinExistence type="predicted"/>
<gene>
    <name evidence="1" type="ORF">S03H2_55036</name>
</gene>